<dbReference type="AlphaFoldDB" id="A0AA36DLU2"/>
<evidence type="ECO:0000313" key="3">
    <source>
        <dbReference type="Proteomes" id="UP001176961"/>
    </source>
</evidence>
<keyword evidence="1" id="KW-0812">Transmembrane</keyword>
<keyword evidence="1" id="KW-0472">Membrane</keyword>
<comment type="caution">
    <text evidence="2">The sequence shown here is derived from an EMBL/GenBank/DDBJ whole genome shotgun (WGS) entry which is preliminary data.</text>
</comment>
<feature type="transmembrane region" description="Helical" evidence="1">
    <location>
        <begin position="26"/>
        <end position="47"/>
    </location>
</feature>
<keyword evidence="1" id="KW-1133">Transmembrane helix</keyword>
<organism evidence="2 3">
    <name type="scientific">Cylicocyclus nassatus</name>
    <name type="common">Nematode worm</name>
    <dbReference type="NCBI Taxonomy" id="53992"/>
    <lineage>
        <taxon>Eukaryota</taxon>
        <taxon>Metazoa</taxon>
        <taxon>Ecdysozoa</taxon>
        <taxon>Nematoda</taxon>
        <taxon>Chromadorea</taxon>
        <taxon>Rhabditida</taxon>
        <taxon>Rhabditina</taxon>
        <taxon>Rhabditomorpha</taxon>
        <taxon>Strongyloidea</taxon>
        <taxon>Strongylidae</taxon>
        <taxon>Cylicocyclus</taxon>
    </lineage>
</organism>
<keyword evidence="3" id="KW-1185">Reference proteome</keyword>
<name>A0AA36DLU2_CYLNA</name>
<dbReference type="Proteomes" id="UP001176961">
    <property type="component" value="Unassembled WGS sequence"/>
</dbReference>
<reference evidence="2" key="1">
    <citation type="submission" date="2023-07" db="EMBL/GenBank/DDBJ databases">
        <authorList>
            <consortium name="CYATHOMIX"/>
        </authorList>
    </citation>
    <scope>NUCLEOTIDE SEQUENCE</scope>
    <source>
        <strain evidence="2">N/A</strain>
    </source>
</reference>
<evidence type="ECO:0000256" key="1">
    <source>
        <dbReference type="SAM" id="Phobius"/>
    </source>
</evidence>
<accession>A0AA36DLU2</accession>
<sequence length="100" mass="11531">MFTALKALETQRNFEFSGRNLNGKEMWKTVFAAILMITLTLQIAYAYSRFGHDNSRESVVSSHGPDGINDKILTGSNIHYYGRFRSGQDDVLNRYFQRFV</sequence>
<evidence type="ECO:0000313" key="2">
    <source>
        <dbReference type="EMBL" id="CAJ0588362.1"/>
    </source>
</evidence>
<protein>
    <submittedName>
        <fullName evidence="2">Uncharacterized protein</fullName>
    </submittedName>
</protein>
<gene>
    <name evidence="2" type="ORF">CYNAS_LOCUS345</name>
</gene>
<proteinExistence type="predicted"/>
<dbReference type="EMBL" id="CATQJL010000001">
    <property type="protein sequence ID" value="CAJ0588362.1"/>
    <property type="molecule type" value="Genomic_DNA"/>
</dbReference>